<dbReference type="InterPro" id="IPR041657">
    <property type="entry name" value="HTH_17"/>
</dbReference>
<feature type="domain" description="Helix-turn-helix" evidence="2">
    <location>
        <begin position="5"/>
        <end position="53"/>
    </location>
</feature>
<name>A0A2I1DLI8_9PROT</name>
<dbReference type="RefSeq" id="WP_101538020.1">
    <property type="nucleotide sequence ID" value="NZ_MXAV01000034.1"/>
</dbReference>
<protein>
    <recommendedName>
        <fullName evidence="2">Helix-turn-helix domain-containing protein</fullName>
    </recommendedName>
</protein>
<keyword evidence="4" id="KW-1185">Reference proteome</keyword>
<comment type="caution">
    <text evidence="3">The sequence shown here is derived from an EMBL/GenBank/DDBJ whole genome shotgun (WGS) entry which is preliminary data.</text>
</comment>
<dbReference type="AlphaFoldDB" id="A0A2I1DLI8"/>
<feature type="region of interest" description="Disordered" evidence="1">
    <location>
        <begin position="92"/>
        <end position="122"/>
    </location>
</feature>
<dbReference type="EMBL" id="MXAV01000034">
    <property type="protein sequence ID" value="PKY10726.1"/>
    <property type="molecule type" value="Genomic_DNA"/>
</dbReference>
<proteinExistence type="predicted"/>
<accession>A0A2I1DLI8</accession>
<gene>
    <name evidence="3" type="ORF">B1757_09145</name>
</gene>
<evidence type="ECO:0000256" key="1">
    <source>
        <dbReference type="SAM" id="MobiDB-lite"/>
    </source>
</evidence>
<dbReference type="Proteomes" id="UP000234329">
    <property type="component" value="Unassembled WGS sequence"/>
</dbReference>
<organism evidence="3 4">
    <name type="scientific">Acidithiobacillus marinus</name>
    <dbReference type="NCBI Taxonomy" id="187490"/>
    <lineage>
        <taxon>Bacteria</taxon>
        <taxon>Pseudomonadati</taxon>
        <taxon>Pseudomonadota</taxon>
        <taxon>Acidithiobacillia</taxon>
        <taxon>Acidithiobacillales</taxon>
        <taxon>Acidithiobacillaceae</taxon>
        <taxon>Acidithiobacillus</taxon>
    </lineage>
</organism>
<evidence type="ECO:0000313" key="4">
    <source>
        <dbReference type="Proteomes" id="UP000234329"/>
    </source>
</evidence>
<dbReference type="InParanoid" id="A0A2I1DLI8"/>
<sequence>MMKTLDLEAAAQFLHLSKEELRRRAKAGQVPAAKPGKRWVFLEDALADYLRKHYPESWQVAPSLSSLNVEVPQCFTNVAKPIGSTLRRRTASGLDARLEQRKKAKPRSCTTGSRARPGGKLN</sequence>
<evidence type="ECO:0000259" key="2">
    <source>
        <dbReference type="Pfam" id="PF12728"/>
    </source>
</evidence>
<evidence type="ECO:0000313" key="3">
    <source>
        <dbReference type="EMBL" id="PKY10726.1"/>
    </source>
</evidence>
<dbReference type="Pfam" id="PF12728">
    <property type="entry name" value="HTH_17"/>
    <property type="match status" value="1"/>
</dbReference>
<reference evidence="3 4" key="1">
    <citation type="submission" date="2017-03" db="EMBL/GenBank/DDBJ databases">
        <title>Draft genime sequence of the acidophilic sulfur-oxidizing bacterium Acidithiobacillus sp. SH, isolated from seawater.</title>
        <authorList>
            <person name="Sharmin S."/>
            <person name="Tokuhisa M."/>
            <person name="Kanao T."/>
            <person name="Kamimura K."/>
        </authorList>
    </citation>
    <scope>NUCLEOTIDE SEQUENCE [LARGE SCALE GENOMIC DNA]</scope>
    <source>
        <strain evidence="3 4">SH</strain>
    </source>
</reference>